<sequence length="67" mass="8037">MKKYYELLGLPLDEVKEYFDNRKIKYTTTILQGKKDQDKLIYPRVIKITQKENNVELFVTYFSGSLK</sequence>
<dbReference type="RefSeq" id="WP_039681130.1">
    <property type="nucleotide sequence ID" value="NZ_JAWGXO010000003.1"/>
</dbReference>
<dbReference type="STRING" id="1577792.QX51_17190"/>
<dbReference type="Proteomes" id="UP000031189">
    <property type="component" value="Unassembled WGS sequence"/>
</dbReference>
<name>A0A0B3VTA4_9FIRM</name>
<comment type="caution">
    <text evidence="1">The sequence shown here is derived from an EMBL/GenBank/DDBJ whole genome shotgun (WGS) entry which is preliminary data.</text>
</comment>
<accession>A0A0B3VTA4</accession>
<proteinExistence type="predicted"/>
<dbReference type="AlphaFoldDB" id="A0A0B3VTA4"/>
<organism evidence="1 2">
    <name type="scientific">Terrisporobacter othiniensis</name>
    <dbReference type="NCBI Taxonomy" id="1577792"/>
    <lineage>
        <taxon>Bacteria</taxon>
        <taxon>Bacillati</taxon>
        <taxon>Bacillota</taxon>
        <taxon>Clostridia</taxon>
        <taxon>Peptostreptococcales</taxon>
        <taxon>Peptostreptococcaceae</taxon>
        <taxon>Terrisporobacter</taxon>
    </lineage>
</organism>
<reference evidence="1 2" key="1">
    <citation type="submission" date="2014-12" db="EMBL/GenBank/DDBJ databases">
        <title>Draft genome sequence of Terrisporobacter sp. 08-306576, isolated from the blood culture of a bacteremia patient.</title>
        <authorList>
            <person name="Lund L.C."/>
            <person name="Sydenham T.V."/>
            <person name="Hogh S.V."/>
            <person name="Skov M.N."/>
            <person name="Kemp M."/>
            <person name="Justesen U.S."/>
        </authorList>
    </citation>
    <scope>NUCLEOTIDE SEQUENCE [LARGE SCALE GENOMIC DNA]</scope>
    <source>
        <strain evidence="1 2">08-306576</strain>
    </source>
</reference>
<dbReference type="EMBL" id="JWHR01000143">
    <property type="protein sequence ID" value="KHS55839.1"/>
    <property type="molecule type" value="Genomic_DNA"/>
</dbReference>
<evidence type="ECO:0000313" key="2">
    <source>
        <dbReference type="Proteomes" id="UP000031189"/>
    </source>
</evidence>
<gene>
    <name evidence="1" type="ORF">QX51_17190</name>
</gene>
<protein>
    <submittedName>
        <fullName evidence="1">Uncharacterized protein</fullName>
    </submittedName>
</protein>
<keyword evidence="2" id="KW-1185">Reference proteome</keyword>
<evidence type="ECO:0000313" key="1">
    <source>
        <dbReference type="EMBL" id="KHS55839.1"/>
    </source>
</evidence>
<dbReference type="OrthoDB" id="1757299at2"/>